<dbReference type="Proteomes" id="UP001519924">
    <property type="component" value="Unassembled WGS sequence"/>
</dbReference>
<evidence type="ECO:0000256" key="10">
    <source>
        <dbReference type="HAMAP-Rule" id="MF_02078"/>
    </source>
</evidence>
<evidence type="ECO:0000313" key="12">
    <source>
        <dbReference type="EMBL" id="MBW8270172.1"/>
    </source>
</evidence>
<keyword evidence="10 11" id="KW-0961">Cell wall biogenesis/degradation</keyword>
<keyword evidence="7 10" id="KW-0472">Membrane</keyword>
<evidence type="ECO:0000256" key="3">
    <source>
        <dbReference type="ARBA" id="ARBA00022692"/>
    </source>
</evidence>
<feature type="transmembrane region" description="Helical" evidence="10">
    <location>
        <begin position="187"/>
        <end position="207"/>
    </location>
</feature>
<feature type="transmembrane region" description="Helical" evidence="10">
    <location>
        <begin position="312"/>
        <end position="336"/>
    </location>
</feature>
<feature type="transmembrane region" description="Helical" evidence="10">
    <location>
        <begin position="348"/>
        <end position="370"/>
    </location>
</feature>
<keyword evidence="10 11" id="KW-0813">Transport</keyword>
<keyword evidence="5 10" id="KW-0573">Peptidoglycan synthesis</keyword>
<name>A0ABS7F5D6_9PROT</name>
<evidence type="ECO:0000313" key="13">
    <source>
        <dbReference type="Proteomes" id="UP001519924"/>
    </source>
</evidence>
<dbReference type="EMBL" id="JAHZUY010000032">
    <property type="protein sequence ID" value="MBW8270172.1"/>
    <property type="molecule type" value="Genomic_DNA"/>
</dbReference>
<keyword evidence="2 10" id="KW-1003">Cell membrane</keyword>
<evidence type="ECO:0000256" key="8">
    <source>
        <dbReference type="ARBA" id="ARBA00060041"/>
    </source>
</evidence>
<keyword evidence="6 10" id="KW-1133">Transmembrane helix</keyword>
<evidence type="ECO:0000256" key="4">
    <source>
        <dbReference type="ARBA" id="ARBA00022960"/>
    </source>
</evidence>
<dbReference type="PIRSF" id="PIRSF002869">
    <property type="entry name" value="MviN"/>
    <property type="match status" value="1"/>
</dbReference>
<protein>
    <recommendedName>
        <fullName evidence="10">Probable lipid II flippase MurJ</fullName>
    </recommendedName>
</protein>
<comment type="caution">
    <text evidence="12">The sequence shown here is derived from an EMBL/GenBank/DDBJ whole genome shotgun (WGS) entry which is preliminary data.</text>
</comment>
<evidence type="ECO:0000256" key="5">
    <source>
        <dbReference type="ARBA" id="ARBA00022984"/>
    </source>
</evidence>
<evidence type="ECO:0000256" key="1">
    <source>
        <dbReference type="ARBA" id="ARBA00004651"/>
    </source>
</evidence>
<evidence type="ECO:0000256" key="9">
    <source>
        <dbReference type="ARBA" id="ARBA00061532"/>
    </source>
</evidence>
<feature type="transmembrane region" description="Helical" evidence="10">
    <location>
        <begin position="447"/>
        <end position="467"/>
    </location>
</feature>
<feature type="transmembrane region" description="Helical" evidence="10">
    <location>
        <begin position="382"/>
        <end position="402"/>
    </location>
</feature>
<evidence type="ECO:0000256" key="6">
    <source>
        <dbReference type="ARBA" id="ARBA00022989"/>
    </source>
</evidence>
<dbReference type="PANTHER" id="PTHR47019">
    <property type="entry name" value="LIPID II FLIPPASE MURJ"/>
    <property type="match status" value="1"/>
</dbReference>
<sequence>MLRSVLTVGGWTMTSRVLGFARDMLIAHRLGAGPVADAFFVALQLPNLFRRLFGEGAFNAAFVPAFAGALAREGRAAAHDLAERMAGLMALWLALLTLLGLLFMPQVLAVLVPGFLGRPEKFALTVELARITLPYLWFICLTALVSGVLNGLDRFAAAAAAPVLFNLLGMAALLGLTPYVATPAHALAWGVAASGVAQLLLVLAAARRAGMALTLLRRPRLTPAVREVLRKMVPGLIGGGAVNINLFVATLIASLLPSGAVSYLYYADRVAQLPLGVIGAAVGTALLPLLSRHTRGGRPLAAHRATNRAVELVLLLTLPGAAGLAVLAEPVVGTLFERGAFDSAATRAAAAALVAYAAGLPAFVLVKVFAPGFFARGDTTTPVAVGLGAMAANLVLNLVLAWPLAHVGIALATSLAAWGNALTLAALLARRRRLVLDRRTRRRLPRIAAAAAAMALALGAVAPALSASGAGSAARAATLALLVAIGAGIYGGLALALGAVAPAELRALLARRRAPSGVGGDAPVGAATP</sequence>
<feature type="transmembrane region" description="Helical" evidence="10">
    <location>
        <begin position="228"/>
        <end position="253"/>
    </location>
</feature>
<feature type="transmembrane region" description="Helical" evidence="10">
    <location>
        <begin position="159"/>
        <end position="181"/>
    </location>
</feature>
<gene>
    <name evidence="10 12" type="primary">murJ</name>
    <name evidence="12" type="ORF">K1J50_11815</name>
</gene>
<dbReference type="Pfam" id="PF03023">
    <property type="entry name" value="MurJ"/>
    <property type="match status" value="1"/>
</dbReference>
<dbReference type="RefSeq" id="WP_220117918.1">
    <property type="nucleotide sequence ID" value="NZ_JAHZUY010000032.1"/>
</dbReference>
<feature type="transmembrane region" description="Helical" evidence="10">
    <location>
        <begin position="408"/>
        <end position="427"/>
    </location>
</feature>
<evidence type="ECO:0000256" key="11">
    <source>
        <dbReference type="PIRNR" id="PIRNR002869"/>
    </source>
</evidence>
<evidence type="ECO:0000256" key="2">
    <source>
        <dbReference type="ARBA" id="ARBA00022475"/>
    </source>
</evidence>
<comment type="subcellular location">
    <subcellularLocation>
        <location evidence="10">Cell inner membrane</location>
        <topology evidence="10">Multi-pass membrane protein</topology>
    </subcellularLocation>
    <subcellularLocation>
        <location evidence="1">Cell membrane</location>
        <topology evidence="1">Multi-pass membrane protein</topology>
    </subcellularLocation>
</comment>
<dbReference type="PRINTS" id="PR01806">
    <property type="entry name" value="VIRFACTRMVIN"/>
</dbReference>
<proteinExistence type="inferred from homology"/>
<organism evidence="12 13">
    <name type="scientific">Caldovatus aquaticus</name>
    <dbReference type="NCBI Taxonomy" id="2865671"/>
    <lineage>
        <taxon>Bacteria</taxon>
        <taxon>Pseudomonadati</taxon>
        <taxon>Pseudomonadota</taxon>
        <taxon>Alphaproteobacteria</taxon>
        <taxon>Acetobacterales</taxon>
        <taxon>Roseomonadaceae</taxon>
        <taxon>Caldovatus</taxon>
    </lineage>
</organism>
<feature type="transmembrane region" description="Helical" evidence="10">
    <location>
        <begin position="273"/>
        <end position="291"/>
    </location>
</feature>
<dbReference type="InterPro" id="IPR051050">
    <property type="entry name" value="Lipid_II_flippase_MurJ/MviN"/>
</dbReference>
<comment type="similarity">
    <text evidence="9 10 11">Belongs to the MurJ/MviN family.</text>
</comment>
<dbReference type="CDD" id="cd13123">
    <property type="entry name" value="MATE_MurJ_like"/>
    <property type="match status" value="1"/>
</dbReference>
<keyword evidence="3 10" id="KW-0812">Transmembrane</keyword>
<comment type="pathway">
    <text evidence="10">Cell wall biogenesis; peptidoglycan biosynthesis.</text>
</comment>
<feature type="transmembrane region" description="Helical" evidence="10">
    <location>
        <begin position="479"/>
        <end position="503"/>
    </location>
</feature>
<comment type="function">
    <text evidence="8 10 11">Involved in peptidoglycan biosynthesis. Transports lipid-linked peptidoglycan precursors from the inner to the outer leaflet of the cytoplasmic membrane.</text>
</comment>
<evidence type="ECO:0000256" key="7">
    <source>
        <dbReference type="ARBA" id="ARBA00023136"/>
    </source>
</evidence>
<dbReference type="InterPro" id="IPR004268">
    <property type="entry name" value="MurJ"/>
</dbReference>
<accession>A0ABS7F5D6</accession>
<dbReference type="NCBIfam" id="TIGR01695">
    <property type="entry name" value="murJ_mviN"/>
    <property type="match status" value="1"/>
</dbReference>
<keyword evidence="10" id="KW-0997">Cell inner membrane</keyword>
<keyword evidence="4 10" id="KW-0133">Cell shape</keyword>
<feature type="transmembrane region" description="Helical" evidence="10">
    <location>
        <begin position="91"/>
        <end position="115"/>
    </location>
</feature>
<dbReference type="HAMAP" id="MF_02078">
    <property type="entry name" value="MurJ_MviN"/>
    <property type="match status" value="1"/>
</dbReference>
<dbReference type="PANTHER" id="PTHR47019:SF1">
    <property type="entry name" value="LIPID II FLIPPASE MURJ"/>
    <property type="match status" value="1"/>
</dbReference>
<reference evidence="12 13" key="1">
    <citation type="submission" date="2021-08" db="EMBL/GenBank/DDBJ databases">
        <title>Caldovatus sediminis gen. nov., sp. nov., a moderately thermophilic bacterium isolated from a hot spring.</title>
        <authorList>
            <person name="Hu C.-J."/>
            <person name="Li W.-J."/>
            <person name="Xian W.-D."/>
        </authorList>
    </citation>
    <scope>NUCLEOTIDE SEQUENCE [LARGE SCALE GENOMIC DNA]</scope>
    <source>
        <strain evidence="12 13">SYSU G05006</strain>
    </source>
</reference>
<feature type="transmembrane region" description="Helical" evidence="10">
    <location>
        <begin position="135"/>
        <end position="152"/>
    </location>
</feature>
<keyword evidence="13" id="KW-1185">Reference proteome</keyword>